<keyword evidence="2" id="KW-1185">Reference proteome</keyword>
<sequence>MKGKVVAPWQGNEQTAFLTNLFAKTYVNRTVSPLQIRLDIRDQWESQEGLVQKSVNSLEKTLGYKITPLVQWPEFYRALRETYPDNGVLVPTVVRLVAFVYDLLLARLERDGEGEWTEQLLDEMKKRAGWVLHIEVRASNSSMLSVLTTDNMGELLLEFPSRSMSSNASVQTALERDMDQFFSLVTPASVELEHEDGWDEIVPVKNDEASPIRHQGSPSVQATSQVPALESLPKPTDLFKVTLPYILRVDARTSPLVVECSHQQSLDLLVAYLGRWAKTNMRDSLKRPILKVTQKRSDFFLGIIDRVEIEQQFGNISSEPLNPAVILAFVEGILGYKETHTTGSIWTFKRLQLLTE</sequence>
<accession>A0A409Y1D0</accession>
<dbReference type="EMBL" id="NHYE01001319">
    <property type="protein sequence ID" value="PPQ96854.1"/>
    <property type="molecule type" value="Genomic_DNA"/>
</dbReference>
<comment type="caution">
    <text evidence="1">The sequence shown here is derived from an EMBL/GenBank/DDBJ whole genome shotgun (WGS) entry which is preliminary data.</text>
</comment>
<reference evidence="1 2" key="1">
    <citation type="journal article" date="2018" name="Evol. Lett.">
        <title>Horizontal gene cluster transfer increased hallucinogenic mushroom diversity.</title>
        <authorList>
            <person name="Reynolds H.T."/>
            <person name="Vijayakumar V."/>
            <person name="Gluck-Thaler E."/>
            <person name="Korotkin H.B."/>
            <person name="Matheny P.B."/>
            <person name="Slot J.C."/>
        </authorList>
    </citation>
    <scope>NUCLEOTIDE SEQUENCE [LARGE SCALE GENOMIC DNA]</scope>
    <source>
        <strain evidence="1 2">SRW20</strain>
    </source>
</reference>
<dbReference type="AlphaFoldDB" id="A0A409Y1D0"/>
<evidence type="ECO:0000313" key="1">
    <source>
        <dbReference type="EMBL" id="PPQ96854.1"/>
    </source>
</evidence>
<proteinExistence type="predicted"/>
<evidence type="ECO:0000313" key="2">
    <source>
        <dbReference type="Proteomes" id="UP000284706"/>
    </source>
</evidence>
<name>A0A409Y1D0_9AGAR</name>
<dbReference type="InParanoid" id="A0A409Y1D0"/>
<gene>
    <name evidence="1" type="ORF">CVT26_006023</name>
</gene>
<organism evidence="1 2">
    <name type="scientific">Gymnopilus dilepis</name>
    <dbReference type="NCBI Taxonomy" id="231916"/>
    <lineage>
        <taxon>Eukaryota</taxon>
        <taxon>Fungi</taxon>
        <taxon>Dikarya</taxon>
        <taxon>Basidiomycota</taxon>
        <taxon>Agaricomycotina</taxon>
        <taxon>Agaricomycetes</taxon>
        <taxon>Agaricomycetidae</taxon>
        <taxon>Agaricales</taxon>
        <taxon>Agaricineae</taxon>
        <taxon>Hymenogastraceae</taxon>
        <taxon>Gymnopilus</taxon>
    </lineage>
</organism>
<protein>
    <submittedName>
        <fullName evidence="1">Uncharacterized protein</fullName>
    </submittedName>
</protein>
<dbReference type="OrthoDB" id="4926491at2759"/>
<dbReference type="Proteomes" id="UP000284706">
    <property type="component" value="Unassembled WGS sequence"/>
</dbReference>